<dbReference type="PANTHER" id="PTHR30461">
    <property type="entry name" value="DNA-INVERTASE FROM LAMBDOID PROPHAGE"/>
    <property type="match status" value="1"/>
</dbReference>
<dbReference type="Gene3D" id="3.40.50.1390">
    <property type="entry name" value="Resolvase, N-terminal catalytic domain"/>
    <property type="match status" value="1"/>
</dbReference>
<dbReference type="SMART" id="SM00857">
    <property type="entry name" value="Resolvase"/>
    <property type="match status" value="1"/>
</dbReference>
<proteinExistence type="predicted"/>
<organism evidence="4 5">
    <name type="scientific">Anaerosporobacter mobilis DSM 15930</name>
    <dbReference type="NCBI Taxonomy" id="1120996"/>
    <lineage>
        <taxon>Bacteria</taxon>
        <taxon>Bacillati</taxon>
        <taxon>Bacillota</taxon>
        <taxon>Clostridia</taxon>
        <taxon>Lachnospirales</taxon>
        <taxon>Lachnospiraceae</taxon>
        <taxon>Anaerosporobacter</taxon>
    </lineage>
</organism>
<dbReference type="PROSITE" id="PS51737">
    <property type="entry name" value="RECOMBINASE_DNA_BIND"/>
    <property type="match status" value="1"/>
</dbReference>
<accession>A0A1M7G7A4</accession>
<feature type="coiled-coil region" evidence="1">
    <location>
        <begin position="438"/>
        <end position="507"/>
    </location>
</feature>
<dbReference type="InterPro" id="IPR036162">
    <property type="entry name" value="Resolvase-like_N_sf"/>
</dbReference>
<evidence type="ECO:0000313" key="4">
    <source>
        <dbReference type="EMBL" id="SHM11807.1"/>
    </source>
</evidence>
<dbReference type="GO" id="GO:0000150">
    <property type="term" value="F:DNA strand exchange activity"/>
    <property type="evidence" value="ECO:0007669"/>
    <property type="project" value="InterPro"/>
</dbReference>
<feature type="region of interest" description="Disordered" evidence="2">
    <location>
        <begin position="311"/>
        <end position="346"/>
    </location>
</feature>
<dbReference type="RefSeq" id="WP_073283389.1">
    <property type="nucleotide sequence ID" value="NZ_FRCP01000006.1"/>
</dbReference>
<dbReference type="Gene3D" id="3.90.1750.20">
    <property type="entry name" value="Putative Large Serine Recombinase, Chain B, Domain 2"/>
    <property type="match status" value="1"/>
</dbReference>
<dbReference type="SUPFAM" id="SSF53041">
    <property type="entry name" value="Resolvase-like"/>
    <property type="match status" value="1"/>
</dbReference>
<keyword evidence="1" id="KW-0175">Coiled coil</keyword>
<sequence length="564" mass="66614">MLATYLRLSKEDEDILYERKEESNSIRTQRLLLQGYISQCDDLREYQIMEYVDDGYSGKNFDRPEIKRLLSDVRNNRIQCIMVKDFSRFGRDYVEVGNYIEKVFPFMGIRFIAVNNHFDSITMKAGEVPDMDFSFQNLIYDYYSVENSIKTKKVQEKRRQEGKYMSVYAPYGYLKDPQDNNHLLIDEEAAMHIRDIYAWYLEGKTKAEIARILDARKVLTPAEYMTAKGSNYNWRYKESQGKWCGAIIGRILRNRIYTGTLVSGKTESIEIGGKRVRYKKKEEWCSIKNTHQPIISKELYEEVQNLAINYKGNKNNRGSKSNKNNRSNIGNISIIGNTSNNDNKHNKDNYIREVNDALLIGYLQCGGCKHKLTKRDRLKVSFYCRYYYELHNENCIRGNVYQDKIFEVVLDTIRKQVLLTGNSNYLLDMKRHVEQTRERAWKNSRRRVEDEMDKLKQDNFRKYILFRTGEMEKERYLAGKQNNEKLIKQLEERYIEYKDNADASHNISERQTFLDVLEPSGNIKSLTKDLIDALIESIEVYPGNRVIIRVKNKSIWSLTPDKRD</sequence>
<feature type="compositionally biased region" description="Low complexity" evidence="2">
    <location>
        <begin position="311"/>
        <end position="341"/>
    </location>
</feature>
<evidence type="ECO:0000256" key="1">
    <source>
        <dbReference type="SAM" id="Coils"/>
    </source>
</evidence>
<dbReference type="PANTHER" id="PTHR30461:SF23">
    <property type="entry name" value="DNA RECOMBINASE-RELATED"/>
    <property type="match status" value="1"/>
</dbReference>
<dbReference type="InterPro" id="IPR050639">
    <property type="entry name" value="SSR_resolvase"/>
</dbReference>
<dbReference type="EMBL" id="FRCP01000006">
    <property type="protein sequence ID" value="SHM11807.1"/>
    <property type="molecule type" value="Genomic_DNA"/>
</dbReference>
<dbReference type="STRING" id="1120996.SAMN02746066_00860"/>
<evidence type="ECO:0000259" key="3">
    <source>
        <dbReference type="PROSITE" id="PS51737"/>
    </source>
</evidence>
<dbReference type="GO" id="GO:0003677">
    <property type="term" value="F:DNA binding"/>
    <property type="evidence" value="ECO:0007669"/>
    <property type="project" value="InterPro"/>
</dbReference>
<keyword evidence="5" id="KW-1185">Reference proteome</keyword>
<protein>
    <submittedName>
        <fullName evidence="4">Site-specific DNA recombinase</fullName>
    </submittedName>
</protein>
<dbReference type="Pfam" id="PF07508">
    <property type="entry name" value="Recombinase"/>
    <property type="match status" value="1"/>
</dbReference>
<dbReference type="InterPro" id="IPR011109">
    <property type="entry name" value="DNA_bind_recombinase_dom"/>
</dbReference>
<evidence type="ECO:0000256" key="2">
    <source>
        <dbReference type="SAM" id="MobiDB-lite"/>
    </source>
</evidence>
<feature type="domain" description="Recombinase" evidence="3">
    <location>
        <begin position="170"/>
        <end position="315"/>
    </location>
</feature>
<dbReference type="Proteomes" id="UP000184038">
    <property type="component" value="Unassembled WGS sequence"/>
</dbReference>
<evidence type="ECO:0000313" key="5">
    <source>
        <dbReference type="Proteomes" id="UP000184038"/>
    </source>
</evidence>
<dbReference type="AlphaFoldDB" id="A0A1M7G7A4"/>
<gene>
    <name evidence="4" type="ORF">SAMN02746066_00860</name>
</gene>
<name>A0A1M7G7A4_9FIRM</name>
<reference evidence="4 5" key="1">
    <citation type="submission" date="2016-11" db="EMBL/GenBank/DDBJ databases">
        <authorList>
            <person name="Jaros S."/>
            <person name="Januszkiewicz K."/>
            <person name="Wedrychowicz H."/>
        </authorList>
    </citation>
    <scope>NUCLEOTIDE SEQUENCE [LARGE SCALE GENOMIC DNA]</scope>
    <source>
        <strain evidence="4 5">DSM 15930</strain>
    </source>
</reference>
<dbReference type="InterPro" id="IPR038109">
    <property type="entry name" value="DNA_bind_recomb_sf"/>
</dbReference>
<dbReference type="InterPro" id="IPR006119">
    <property type="entry name" value="Resolv_N"/>
</dbReference>
<dbReference type="Pfam" id="PF00239">
    <property type="entry name" value="Resolvase"/>
    <property type="match status" value="1"/>
</dbReference>